<comment type="subcellular location">
    <subcellularLocation>
        <location evidence="2">Cell membrane</location>
        <topology evidence="2">Multi-pass membrane protein</topology>
    </subcellularLocation>
</comment>
<dbReference type="Proteomes" id="UP001524435">
    <property type="component" value="Unassembled WGS sequence"/>
</dbReference>
<keyword evidence="12 13" id="KW-0472">Membrane</keyword>
<sequence length="222" mass="24223">MNTIMSALSIDRLIYTVPAILIAMTMHELAHGYVSYKLGDPTPKSDGRLSLNPLRHLDPLGTLCMLLFGFGWAKPVQVNPSYYDDPKAGMMWTAVAGPLMNFLMALLSLVIMAALLSVFGVYVILQNGIVSYLITLCFYTATLNVGLGVFNLIPIPPLDGSKVLAGVLPQDLYLKLMQWEPYIGMILLLVLYSGLLNAPLVGATNSIVEAMSNLVIHLFGLY</sequence>
<protein>
    <submittedName>
        <fullName evidence="15">Site-2 protease family protein</fullName>
    </submittedName>
</protein>
<keyword evidence="4" id="KW-1003">Cell membrane</keyword>
<comment type="similarity">
    <text evidence="3">Belongs to the peptidase M50B family.</text>
</comment>
<dbReference type="InterPro" id="IPR052348">
    <property type="entry name" value="Metallopeptidase_M50B"/>
</dbReference>
<evidence type="ECO:0000313" key="15">
    <source>
        <dbReference type="EMBL" id="MCQ5121860.1"/>
    </source>
</evidence>
<accession>A0ABT1SL93</accession>
<feature type="transmembrane region" description="Helical" evidence="13">
    <location>
        <begin position="12"/>
        <end position="36"/>
    </location>
</feature>
<comment type="caution">
    <text evidence="15">The sequence shown here is derived from an EMBL/GenBank/DDBJ whole genome shotgun (WGS) entry which is preliminary data.</text>
</comment>
<keyword evidence="16" id="KW-1185">Reference proteome</keyword>
<dbReference type="EMBL" id="JANGCH010000007">
    <property type="protein sequence ID" value="MCQ5121860.1"/>
    <property type="molecule type" value="Genomic_DNA"/>
</dbReference>
<evidence type="ECO:0000256" key="7">
    <source>
        <dbReference type="ARBA" id="ARBA00022723"/>
    </source>
</evidence>
<evidence type="ECO:0000259" key="14">
    <source>
        <dbReference type="Pfam" id="PF02163"/>
    </source>
</evidence>
<name>A0ABT1SL93_9FIRM</name>
<dbReference type="RefSeq" id="WP_256197780.1">
    <property type="nucleotide sequence ID" value="NZ_CALVCM010000013.1"/>
</dbReference>
<dbReference type="CDD" id="cd06158">
    <property type="entry name" value="S2P-M50_like_1"/>
    <property type="match status" value="1"/>
</dbReference>
<dbReference type="GO" id="GO:0008233">
    <property type="term" value="F:peptidase activity"/>
    <property type="evidence" value="ECO:0007669"/>
    <property type="project" value="UniProtKB-KW"/>
</dbReference>
<evidence type="ECO:0000256" key="8">
    <source>
        <dbReference type="ARBA" id="ARBA00022801"/>
    </source>
</evidence>
<keyword evidence="8" id="KW-0378">Hydrolase</keyword>
<keyword evidence="6 13" id="KW-0812">Transmembrane</keyword>
<feature type="domain" description="Peptidase M50" evidence="14">
    <location>
        <begin position="17"/>
        <end position="190"/>
    </location>
</feature>
<evidence type="ECO:0000313" key="16">
    <source>
        <dbReference type="Proteomes" id="UP001524435"/>
    </source>
</evidence>
<dbReference type="Pfam" id="PF02163">
    <property type="entry name" value="Peptidase_M50"/>
    <property type="match status" value="1"/>
</dbReference>
<keyword evidence="11" id="KW-0482">Metalloprotease</keyword>
<dbReference type="InterPro" id="IPR044537">
    <property type="entry name" value="Rip2-like"/>
</dbReference>
<dbReference type="InterPro" id="IPR008915">
    <property type="entry name" value="Peptidase_M50"/>
</dbReference>
<evidence type="ECO:0000256" key="6">
    <source>
        <dbReference type="ARBA" id="ARBA00022692"/>
    </source>
</evidence>
<keyword evidence="10 13" id="KW-1133">Transmembrane helix</keyword>
<dbReference type="PANTHER" id="PTHR35864">
    <property type="entry name" value="ZINC METALLOPROTEASE MJ0611-RELATED"/>
    <property type="match status" value="1"/>
</dbReference>
<evidence type="ECO:0000256" key="3">
    <source>
        <dbReference type="ARBA" id="ARBA00007931"/>
    </source>
</evidence>
<evidence type="ECO:0000256" key="9">
    <source>
        <dbReference type="ARBA" id="ARBA00022833"/>
    </source>
</evidence>
<dbReference type="PANTHER" id="PTHR35864:SF1">
    <property type="entry name" value="ZINC METALLOPROTEASE YWHC-RELATED"/>
    <property type="match status" value="1"/>
</dbReference>
<evidence type="ECO:0000256" key="12">
    <source>
        <dbReference type="ARBA" id="ARBA00023136"/>
    </source>
</evidence>
<reference evidence="15 16" key="1">
    <citation type="submission" date="2022-06" db="EMBL/GenBank/DDBJ databases">
        <title>Isolation of gut microbiota from human fecal samples.</title>
        <authorList>
            <person name="Pamer E.G."/>
            <person name="Barat B."/>
            <person name="Waligurski E."/>
            <person name="Medina S."/>
            <person name="Paddock L."/>
            <person name="Mostad J."/>
        </authorList>
    </citation>
    <scope>NUCLEOTIDE SEQUENCE [LARGE SCALE GENOMIC DNA]</scope>
    <source>
        <strain evidence="15 16">DFI.6.1</strain>
    </source>
</reference>
<keyword evidence="7" id="KW-0479">Metal-binding</keyword>
<gene>
    <name evidence="15" type="ORF">NE663_06240</name>
</gene>
<evidence type="ECO:0000256" key="2">
    <source>
        <dbReference type="ARBA" id="ARBA00004651"/>
    </source>
</evidence>
<evidence type="ECO:0000256" key="11">
    <source>
        <dbReference type="ARBA" id="ARBA00023049"/>
    </source>
</evidence>
<feature type="transmembrane region" description="Helical" evidence="13">
    <location>
        <begin position="99"/>
        <end position="125"/>
    </location>
</feature>
<comment type="cofactor">
    <cofactor evidence="1">
        <name>Zn(2+)</name>
        <dbReference type="ChEBI" id="CHEBI:29105"/>
    </cofactor>
</comment>
<evidence type="ECO:0000256" key="13">
    <source>
        <dbReference type="SAM" id="Phobius"/>
    </source>
</evidence>
<evidence type="ECO:0000256" key="4">
    <source>
        <dbReference type="ARBA" id="ARBA00022475"/>
    </source>
</evidence>
<keyword evidence="5 15" id="KW-0645">Protease</keyword>
<organism evidence="15 16">
    <name type="scientific">Massilicoli timonensis</name>
    <dbReference type="NCBI Taxonomy" id="2015901"/>
    <lineage>
        <taxon>Bacteria</taxon>
        <taxon>Bacillati</taxon>
        <taxon>Bacillota</taxon>
        <taxon>Erysipelotrichia</taxon>
        <taxon>Erysipelotrichales</taxon>
        <taxon>Erysipelotrichaceae</taxon>
        <taxon>Massilicoli</taxon>
    </lineage>
</organism>
<feature type="transmembrane region" description="Helical" evidence="13">
    <location>
        <begin position="182"/>
        <end position="203"/>
    </location>
</feature>
<proteinExistence type="inferred from homology"/>
<dbReference type="GO" id="GO:0006508">
    <property type="term" value="P:proteolysis"/>
    <property type="evidence" value="ECO:0007669"/>
    <property type="project" value="UniProtKB-KW"/>
</dbReference>
<feature type="transmembrane region" description="Helical" evidence="13">
    <location>
        <begin position="132"/>
        <end position="153"/>
    </location>
</feature>
<evidence type="ECO:0000256" key="1">
    <source>
        <dbReference type="ARBA" id="ARBA00001947"/>
    </source>
</evidence>
<evidence type="ECO:0000256" key="5">
    <source>
        <dbReference type="ARBA" id="ARBA00022670"/>
    </source>
</evidence>
<evidence type="ECO:0000256" key="10">
    <source>
        <dbReference type="ARBA" id="ARBA00022989"/>
    </source>
</evidence>
<keyword evidence="9" id="KW-0862">Zinc</keyword>